<protein>
    <submittedName>
        <fullName evidence="1">Uncharacterized protein</fullName>
    </submittedName>
</protein>
<name>A0A8S0UF45_OLEEU</name>
<feature type="non-terminal residue" evidence="1">
    <location>
        <position position="1"/>
    </location>
</feature>
<accession>A0A8S0UF45</accession>
<reference evidence="1 2" key="1">
    <citation type="submission" date="2019-12" db="EMBL/GenBank/DDBJ databases">
        <authorList>
            <person name="Alioto T."/>
            <person name="Alioto T."/>
            <person name="Gomez Garrido J."/>
        </authorList>
    </citation>
    <scope>NUCLEOTIDE SEQUENCE [LARGE SCALE GENOMIC DNA]</scope>
</reference>
<dbReference type="EMBL" id="CACTIH010007815">
    <property type="protein sequence ID" value="CAA3018305.1"/>
    <property type="molecule type" value="Genomic_DNA"/>
</dbReference>
<sequence>IPATAPSPFPSLHHTTTTTKILKLSVTVTTPHHYQNIPKIANATATLIHY</sequence>
<dbReference type="Proteomes" id="UP000594638">
    <property type="component" value="Unassembled WGS sequence"/>
</dbReference>
<gene>
    <name evidence="1" type="ORF">OLEA9_A097528</name>
</gene>
<proteinExistence type="predicted"/>
<feature type="non-terminal residue" evidence="1">
    <location>
        <position position="50"/>
    </location>
</feature>
<comment type="caution">
    <text evidence="1">The sequence shown here is derived from an EMBL/GenBank/DDBJ whole genome shotgun (WGS) entry which is preliminary data.</text>
</comment>
<organism evidence="1 2">
    <name type="scientific">Olea europaea subsp. europaea</name>
    <dbReference type="NCBI Taxonomy" id="158383"/>
    <lineage>
        <taxon>Eukaryota</taxon>
        <taxon>Viridiplantae</taxon>
        <taxon>Streptophyta</taxon>
        <taxon>Embryophyta</taxon>
        <taxon>Tracheophyta</taxon>
        <taxon>Spermatophyta</taxon>
        <taxon>Magnoliopsida</taxon>
        <taxon>eudicotyledons</taxon>
        <taxon>Gunneridae</taxon>
        <taxon>Pentapetalae</taxon>
        <taxon>asterids</taxon>
        <taxon>lamiids</taxon>
        <taxon>Lamiales</taxon>
        <taxon>Oleaceae</taxon>
        <taxon>Oleeae</taxon>
        <taxon>Olea</taxon>
    </lineage>
</organism>
<keyword evidence="2" id="KW-1185">Reference proteome</keyword>
<evidence type="ECO:0000313" key="2">
    <source>
        <dbReference type="Proteomes" id="UP000594638"/>
    </source>
</evidence>
<evidence type="ECO:0000313" key="1">
    <source>
        <dbReference type="EMBL" id="CAA3018305.1"/>
    </source>
</evidence>
<dbReference type="Gramene" id="OE9A097528T1">
    <property type="protein sequence ID" value="OE9A097528C1"/>
    <property type="gene ID" value="OE9A097528"/>
</dbReference>
<dbReference type="AlphaFoldDB" id="A0A8S0UF45"/>